<feature type="transmembrane region" description="Helical" evidence="1">
    <location>
        <begin position="34"/>
        <end position="56"/>
    </location>
</feature>
<keyword evidence="1" id="KW-0472">Membrane</keyword>
<sequence>MAKKQKYTPRQIKKEETLRKKQSRKAMLSGRYALVFRIIIVVGACIIFYSFGVFVYKGDMSELEKWCLYALTACLWIFTLIYTYLGLKLWWKAPEPEPVEKEE</sequence>
<reference evidence="2 3" key="1">
    <citation type="submission" date="2021-06" db="EMBL/GenBank/DDBJ databases">
        <title>Caerostris extrusa draft genome.</title>
        <authorList>
            <person name="Kono N."/>
            <person name="Arakawa K."/>
        </authorList>
    </citation>
    <scope>NUCLEOTIDE SEQUENCE [LARGE SCALE GENOMIC DNA]</scope>
</reference>
<gene>
    <name evidence="2" type="ORF">CEXT_576731</name>
</gene>
<dbReference type="EMBL" id="BPLR01012993">
    <property type="protein sequence ID" value="GIY57941.1"/>
    <property type="molecule type" value="Genomic_DNA"/>
</dbReference>
<feature type="transmembrane region" description="Helical" evidence="1">
    <location>
        <begin position="68"/>
        <end position="87"/>
    </location>
</feature>
<evidence type="ECO:0000313" key="2">
    <source>
        <dbReference type="EMBL" id="GIY57941.1"/>
    </source>
</evidence>
<dbReference type="Proteomes" id="UP001054945">
    <property type="component" value="Unassembled WGS sequence"/>
</dbReference>
<name>A0AAV4UJB9_CAEEX</name>
<proteinExistence type="predicted"/>
<protein>
    <submittedName>
        <fullName evidence="2">Uncharacterized protein</fullName>
    </submittedName>
</protein>
<evidence type="ECO:0000256" key="1">
    <source>
        <dbReference type="SAM" id="Phobius"/>
    </source>
</evidence>
<keyword evidence="1" id="KW-0812">Transmembrane</keyword>
<accession>A0AAV4UJB9</accession>
<organism evidence="2 3">
    <name type="scientific">Caerostris extrusa</name>
    <name type="common">Bark spider</name>
    <name type="synonym">Caerostris bankana</name>
    <dbReference type="NCBI Taxonomy" id="172846"/>
    <lineage>
        <taxon>Eukaryota</taxon>
        <taxon>Metazoa</taxon>
        <taxon>Ecdysozoa</taxon>
        <taxon>Arthropoda</taxon>
        <taxon>Chelicerata</taxon>
        <taxon>Arachnida</taxon>
        <taxon>Araneae</taxon>
        <taxon>Araneomorphae</taxon>
        <taxon>Entelegynae</taxon>
        <taxon>Araneoidea</taxon>
        <taxon>Araneidae</taxon>
        <taxon>Caerostris</taxon>
    </lineage>
</organism>
<dbReference type="AlphaFoldDB" id="A0AAV4UJB9"/>
<keyword evidence="1" id="KW-1133">Transmembrane helix</keyword>
<comment type="caution">
    <text evidence="2">The sequence shown here is derived from an EMBL/GenBank/DDBJ whole genome shotgun (WGS) entry which is preliminary data.</text>
</comment>
<evidence type="ECO:0000313" key="3">
    <source>
        <dbReference type="Proteomes" id="UP001054945"/>
    </source>
</evidence>
<keyword evidence="3" id="KW-1185">Reference proteome</keyword>